<dbReference type="Gene3D" id="3.40.630.30">
    <property type="match status" value="1"/>
</dbReference>
<dbReference type="PANTHER" id="PTHR39173:SF1">
    <property type="entry name" value="ACETYLTRANSFERASE"/>
    <property type="match status" value="1"/>
</dbReference>
<dbReference type="SUPFAM" id="SSF55729">
    <property type="entry name" value="Acyl-CoA N-acyltransferases (Nat)"/>
    <property type="match status" value="1"/>
</dbReference>
<dbReference type="AlphaFoldDB" id="A0A8J3LED3"/>
<name>A0A8J3LED3_9ACTN</name>
<protein>
    <submittedName>
        <fullName evidence="2">Acetyltransferase</fullName>
    </submittedName>
</protein>
<gene>
    <name evidence="2" type="ORF">Cme02nite_23060</name>
</gene>
<dbReference type="Pfam" id="PF13302">
    <property type="entry name" value="Acetyltransf_3"/>
    <property type="match status" value="1"/>
</dbReference>
<dbReference type="Proteomes" id="UP000660339">
    <property type="component" value="Unassembled WGS sequence"/>
</dbReference>
<dbReference type="GO" id="GO:0016747">
    <property type="term" value="F:acyltransferase activity, transferring groups other than amino-acyl groups"/>
    <property type="evidence" value="ECO:0007669"/>
    <property type="project" value="InterPro"/>
</dbReference>
<proteinExistence type="predicted"/>
<dbReference type="EMBL" id="BONJ01000008">
    <property type="protein sequence ID" value="GIG13974.1"/>
    <property type="molecule type" value="Genomic_DNA"/>
</dbReference>
<evidence type="ECO:0000313" key="2">
    <source>
        <dbReference type="EMBL" id="GIG13974.1"/>
    </source>
</evidence>
<organism evidence="2 3">
    <name type="scientific">Catellatospora methionotrophica</name>
    <dbReference type="NCBI Taxonomy" id="121620"/>
    <lineage>
        <taxon>Bacteria</taxon>
        <taxon>Bacillati</taxon>
        <taxon>Actinomycetota</taxon>
        <taxon>Actinomycetes</taxon>
        <taxon>Micromonosporales</taxon>
        <taxon>Micromonosporaceae</taxon>
        <taxon>Catellatospora</taxon>
    </lineage>
</organism>
<dbReference type="PROSITE" id="PS51186">
    <property type="entry name" value="GNAT"/>
    <property type="match status" value="1"/>
</dbReference>
<evidence type="ECO:0000259" key="1">
    <source>
        <dbReference type="PROSITE" id="PS51186"/>
    </source>
</evidence>
<evidence type="ECO:0000313" key="3">
    <source>
        <dbReference type="Proteomes" id="UP000660339"/>
    </source>
</evidence>
<comment type="caution">
    <text evidence="2">The sequence shown here is derived from an EMBL/GenBank/DDBJ whole genome shotgun (WGS) entry which is preliminary data.</text>
</comment>
<dbReference type="RefSeq" id="WP_166381342.1">
    <property type="nucleotide sequence ID" value="NZ_BAAATT010000022.1"/>
</dbReference>
<keyword evidence="3" id="KW-1185">Reference proteome</keyword>
<dbReference type="CDD" id="cd04301">
    <property type="entry name" value="NAT_SF"/>
    <property type="match status" value="1"/>
</dbReference>
<reference evidence="2" key="1">
    <citation type="submission" date="2021-01" db="EMBL/GenBank/DDBJ databases">
        <title>Whole genome shotgun sequence of Catellatospora methionotrophica NBRC 14553.</title>
        <authorList>
            <person name="Komaki H."/>
            <person name="Tamura T."/>
        </authorList>
    </citation>
    <scope>NUCLEOTIDE SEQUENCE</scope>
    <source>
        <strain evidence="2">NBRC 14553</strain>
    </source>
</reference>
<dbReference type="InterPro" id="IPR016181">
    <property type="entry name" value="Acyl_CoA_acyltransferase"/>
</dbReference>
<accession>A0A8J3LED3</accession>
<dbReference type="InterPro" id="IPR000182">
    <property type="entry name" value="GNAT_dom"/>
</dbReference>
<sequence length="175" mass="19075">MAELVAPAVSLHRAWLDARDEWGRDVVQPGSGLHEAAGVDSAESFAAWVKRLEVSADESVPVADDRVHATYWWIVEDGAVLGSISLRHRLNDFLLAAGGHIGYSVRPSARKRGLATWAVGLVLAYARRMGLDRVLITCDDANTASARVIEGNGGVLEDVRETTLGPTRRYWITLD</sequence>
<feature type="domain" description="N-acetyltransferase" evidence="1">
    <location>
        <begin position="31"/>
        <end position="175"/>
    </location>
</feature>
<dbReference type="PANTHER" id="PTHR39173">
    <property type="entry name" value="ACETYLTRANSFERASE"/>
    <property type="match status" value="1"/>
</dbReference>